<reference evidence="3" key="1">
    <citation type="submission" date="2021-01" db="EMBL/GenBank/DDBJ databases">
        <authorList>
            <person name="Corre E."/>
            <person name="Pelletier E."/>
            <person name="Niang G."/>
            <person name="Scheremetjew M."/>
            <person name="Finn R."/>
            <person name="Kale V."/>
            <person name="Holt S."/>
            <person name="Cochrane G."/>
            <person name="Meng A."/>
            <person name="Brown T."/>
            <person name="Cohen L."/>
        </authorList>
    </citation>
    <scope>NUCLEOTIDE SEQUENCE</scope>
    <source>
        <strain evidence="3">Grunow 1884</strain>
    </source>
</reference>
<comment type="similarity">
    <text evidence="1">Belongs to the peptidase M16 family.</text>
</comment>
<evidence type="ECO:0000256" key="1">
    <source>
        <dbReference type="ARBA" id="ARBA00007261"/>
    </source>
</evidence>
<evidence type="ECO:0000259" key="2">
    <source>
        <dbReference type="Pfam" id="PF00675"/>
    </source>
</evidence>
<dbReference type="AlphaFoldDB" id="A0A7S1Z109"/>
<dbReference type="InterPro" id="IPR050361">
    <property type="entry name" value="MPP/UQCRC_Complex"/>
</dbReference>
<dbReference type="InterPro" id="IPR011249">
    <property type="entry name" value="Metalloenz_LuxS/M16"/>
</dbReference>
<name>A0A7S1Z109_TRICV</name>
<dbReference type="GO" id="GO:0046872">
    <property type="term" value="F:metal ion binding"/>
    <property type="evidence" value="ECO:0007669"/>
    <property type="project" value="InterPro"/>
</dbReference>
<organism evidence="3">
    <name type="scientific">Trieres chinensis</name>
    <name type="common">Marine centric diatom</name>
    <name type="synonym">Odontella sinensis</name>
    <dbReference type="NCBI Taxonomy" id="1514140"/>
    <lineage>
        <taxon>Eukaryota</taxon>
        <taxon>Sar</taxon>
        <taxon>Stramenopiles</taxon>
        <taxon>Ochrophyta</taxon>
        <taxon>Bacillariophyta</taxon>
        <taxon>Mediophyceae</taxon>
        <taxon>Biddulphiophycidae</taxon>
        <taxon>Eupodiscales</taxon>
        <taxon>Parodontellaceae</taxon>
        <taxon>Trieres</taxon>
    </lineage>
</organism>
<dbReference type="EMBL" id="HBGO01005912">
    <property type="protein sequence ID" value="CAD9325455.1"/>
    <property type="molecule type" value="Transcribed_RNA"/>
</dbReference>
<dbReference type="GO" id="GO:0005739">
    <property type="term" value="C:mitochondrion"/>
    <property type="evidence" value="ECO:0007669"/>
    <property type="project" value="TreeGrafter"/>
</dbReference>
<dbReference type="PANTHER" id="PTHR11851:SF49">
    <property type="entry name" value="MITOCHONDRIAL-PROCESSING PEPTIDASE SUBUNIT ALPHA"/>
    <property type="match status" value="1"/>
</dbReference>
<proteinExistence type="inferred from homology"/>
<dbReference type="InterPro" id="IPR011765">
    <property type="entry name" value="Pept_M16_N"/>
</dbReference>
<dbReference type="Pfam" id="PF00675">
    <property type="entry name" value="Peptidase_M16"/>
    <property type="match status" value="1"/>
</dbReference>
<dbReference type="PANTHER" id="PTHR11851">
    <property type="entry name" value="METALLOPROTEASE"/>
    <property type="match status" value="1"/>
</dbReference>
<protein>
    <recommendedName>
        <fullName evidence="2">Peptidase M16 N-terminal domain-containing protein</fullName>
    </recommendedName>
</protein>
<feature type="domain" description="Peptidase M16 N-terminal" evidence="2">
    <location>
        <begin position="64"/>
        <end position="197"/>
    </location>
</feature>
<accession>A0A7S1Z109</accession>
<dbReference type="SUPFAM" id="SSF63411">
    <property type="entry name" value="LuxS/MPP-like metallohydrolase"/>
    <property type="match status" value="2"/>
</dbReference>
<gene>
    <name evidence="3" type="ORF">OSIN01602_LOCUS3302</name>
</gene>
<dbReference type="Gene3D" id="3.30.830.10">
    <property type="entry name" value="Metalloenzyme, LuxS/M16 peptidase-like"/>
    <property type="match status" value="2"/>
</dbReference>
<sequence>MATITLSRVASAARSRAAASGAARREFSSIMTAVEEFPGLPTTSPTPGKATSASVTTLPNGLTVVTEDASATSTLSLTFPSAGSSAESASQQGAALANKAMAFKSGSGLSSALILRNIENDGATPFASAGRVGATIGFTAAPDKVVRIMPLLATDCTFEKWDVRDAIALAGYEAAQANSNAQIALTEQIYAAAFGAQTSMGRPFYSSGASKQAVRSFREANYGLNGAVLAATGVEDHEAFVRAAEHQFSESPVGDASAPSDAPAFIGGEARIQASIGYAHVAIAFPAPASSALASVVKHCLAISGAEAFAGPGIVGVYGGADSAGVAGIVDSLCAAALVSPSAAVVERAKNLAKAEALFALDGGSQSLAEAMTASVMETGTFSVAGVSEAYDAVTEADVAAAFGDMKKAGPAVASVGDIASVPYHATIASCFS</sequence>
<evidence type="ECO:0000313" key="3">
    <source>
        <dbReference type="EMBL" id="CAD9325455.1"/>
    </source>
</evidence>